<gene>
    <name evidence="3" type="ORF">A3770_04p29600</name>
</gene>
<protein>
    <submittedName>
        <fullName evidence="3">Uncharacterized protein</fullName>
    </submittedName>
</protein>
<evidence type="ECO:0000256" key="1">
    <source>
        <dbReference type="SAM" id="Coils"/>
    </source>
</evidence>
<accession>A0A5B8MM57</accession>
<feature type="region of interest" description="Disordered" evidence="2">
    <location>
        <begin position="471"/>
        <end position="506"/>
    </location>
</feature>
<evidence type="ECO:0000313" key="3">
    <source>
        <dbReference type="EMBL" id="QDZ20442.1"/>
    </source>
</evidence>
<feature type="compositionally biased region" description="Acidic residues" evidence="2">
    <location>
        <begin position="374"/>
        <end position="389"/>
    </location>
</feature>
<evidence type="ECO:0000313" key="4">
    <source>
        <dbReference type="Proteomes" id="UP000316726"/>
    </source>
</evidence>
<sequence length="506" mass="54861">MASPTVVMSERRKRGQHLGLGESGAVSGSGSVGRGEGSEFSFSSPTAKRGGGQANADILQSVQRELLLLRHHLSPPKDQQQARGRRNLSPRPKGSPQGPAVLFGSVMEHNSKEQKIVLQPRLPEAFDPDKYIPADEVKQFVGNVATLITSTDPSLSLGKDLKKKLRKVESLETCSTEDVVSSMHETVLAVRELCRIFCKQRIQLAEMVTKRTHVDHVLEAATHLSQDGMMQDLARERERSAQLERELLQAQGKQLELEGELQLLSCGMGGAGVDAKAAANAAGSVDSSSHPRVTLETLLEAQASQSKQLTEVLEAVRTNQQDISLLKTQSTQSARAARRNRVLSGTAPDVGPSSSSRRSSKIEKLRKAALSTDSEQESFDNDDSEEEEQEQGKGAEAGPSEEADQAIQGLTEGTRSFMDVVQAARGANSTSSWGKLKGKMPMIRRRHGIHQSISLKPPSKGDSISRASLRGGLNLFGDSDENNSDAADAKQNKLRQVPRHMIQMTD</sequence>
<dbReference type="AlphaFoldDB" id="A0A5B8MM57"/>
<organism evidence="3 4">
    <name type="scientific">Chloropicon primus</name>
    <dbReference type="NCBI Taxonomy" id="1764295"/>
    <lineage>
        <taxon>Eukaryota</taxon>
        <taxon>Viridiplantae</taxon>
        <taxon>Chlorophyta</taxon>
        <taxon>Chloropicophyceae</taxon>
        <taxon>Chloropicales</taxon>
        <taxon>Chloropicaceae</taxon>
        <taxon>Chloropicon</taxon>
    </lineage>
</organism>
<name>A0A5B8MM57_9CHLO</name>
<feature type="region of interest" description="Disordered" evidence="2">
    <location>
        <begin position="327"/>
        <end position="404"/>
    </location>
</feature>
<dbReference type="Proteomes" id="UP000316726">
    <property type="component" value="Chromosome 4"/>
</dbReference>
<proteinExistence type="predicted"/>
<feature type="compositionally biased region" description="Low complexity" evidence="2">
    <location>
        <begin position="19"/>
        <end position="29"/>
    </location>
</feature>
<feature type="region of interest" description="Disordered" evidence="2">
    <location>
        <begin position="73"/>
        <end position="102"/>
    </location>
</feature>
<reference evidence="3 4" key="1">
    <citation type="submission" date="2018-07" db="EMBL/GenBank/DDBJ databases">
        <title>The complete nuclear genome of the prasinophyte Chloropicon primus (CCMP1205).</title>
        <authorList>
            <person name="Pombert J.-F."/>
            <person name="Otis C."/>
            <person name="Turmel M."/>
            <person name="Lemieux C."/>
        </authorList>
    </citation>
    <scope>NUCLEOTIDE SEQUENCE [LARGE SCALE GENOMIC DNA]</scope>
    <source>
        <strain evidence="3 4">CCMP1205</strain>
    </source>
</reference>
<dbReference type="EMBL" id="CP031037">
    <property type="protein sequence ID" value="QDZ20442.1"/>
    <property type="molecule type" value="Genomic_DNA"/>
</dbReference>
<keyword evidence="1" id="KW-0175">Coiled coil</keyword>
<feature type="coiled-coil region" evidence="1">
    <location>
        <begin position="226"/>
        <end position="260"/>
    </location>
</feature>
<feature type="region of interest" description="Disordered" evidence="2">
    <location>
        <begin position="1"/>
        <end position="53"/>
    </location>
</feature>
<evidence type="ECO:0000256" key="2">
    <source>
        <dbReference type="SAM" id="MobiDB-lite"/>
    </source>
</evidence>
<keyword evidence="4" id="KW-1185">Reference proteome</keyword>